<comment type="subcellular location">
    <subcellularLocation>
        <location evidence="1">Secreted</location>
    </subcellularLocation>
</comment>
<dbReference type="PANTHER" id="PTHR11848:SF262">
    <property type="entry name" value="LD29161P"/>
    <property type="match status" value="1"/>
</dbReference>
<dbReference type="GO" id="GO:0008083">
    <property type="term" value="F:growth factor activity"/>
    <property type="evidence" value="ECO:0007669"/>
    <property type="project" value="UniProtKB-KW"/>
</dbReference>
<reference evidence="10 11" key="1">
    <citation type="submission" date="2015-01" db="EMBL/GenBank/DDBJ databases">
        <title>Evolution of Trichinella species and genotypes.</title>
        <authorList>
            <person name="Korhonen P.K."/>
            <person name="Edoardo P."/>
            <person name="Giuseppe L.R."/>
            <person name="Gasser R.B."/>
        </authorList>
    </citation>
    <scope>NUCLEOTIDE SEQUENCE [LARGE SCALE GENOMIC DNA]</scope>
    <source>
        <strain evidence="10">ISS1029</strain>
    </source>
</reference>
<keyword evidence="11" id="KW-1185">Reference proteome</keyword>
<keyword evidence="5" id="KW-0732">Signal</keyword>
<dbReference type="OrthoDB" id="5948587at2759"/>
<gene>
    <name evidence="10" type="primary">MSTN</name>
    <name evidence="10" type="ORF">T11_1270</name>
</gene>
<dbReference type="InterPro" id="IPR001111">
    <property type="entry name" value="TGF-b_propeptide"/>
</dbReference>
<evidence type="ECO:0000256" key="8">
    <source>
        <dbReference type="RuleBase" id="RU000354"/>
    </source>
</evidence>
<organism evidence="10 11">
    <name type="scientific">Trichinella zimbabwensis</name>
    <dbReference type="NCBI Taxonomy" id="268475"/>
    <lineage>
        <taxon>Eukaryota</taxon>
        <taxon>Metazoa</taxon>
        <taxon>Ecdysozoa</taxon>
        <taxon>Nematoda</taxon>
        <taxon>Enoplea</taxon>
        <taxon>Dorylaimia</taxon>
        <taxon>Trichinellida</taxon>
        <taxon>Trichinellidae</taxon>
        <taxon>Trichinella</taxon>
    </lineage>
</organism>
<evidence type="ECO:0000256" key="3">
    <source>
        <dbReference type="ARBA" id="ARBA00022525"/>
    </source>
</evidence>
<sequence>LSNQIRRISRKLVIDKVHLKMKHSKQRNELELRCALILFKYTPHFLLHPLYMKTPMANYKMLRVLVTLLLMTTSSKSSIVDSPPTASKSLEKITTNFDEQLYSDGERMLLQVDPAEPSDEEIVQDEMDEKYNTQNKVQPDLDSETLSSLSQELFDSAAVDNINNNNNNNHHAHSWNNKHPLMMMSSSQKVVDFISGTQISIEDTQDQTFGPAGNETLEDYIRHNCTSCLLREEAKLARIERVKVELLHKLGLKNPPNSTMKTLPPMLPHLNGLLNKWGFNAHTGLLSDSPYVDRDDLRPEDDSAKLEQIYIIGQKPIESLKFNEIDDDMVYFQISQETQSNFIESAQLHFYVRSDQISSDTIPAKIIIYQYNDASGDKRLIKIKEFKRHGRFKGHWDKIDITSSVRLWFSKPERNYGLLVQTVNNNISLTFPPPVKITDADKYTTYLNVAVRDMKAHRRKREIPRMNCGERDNETRCCRFPLVIDFESFGWDWVIAPKKYLAYYCSGECPFRHLQRYLHTHLVQQSNPRGNIGPCCYPTQMAPILMVYFNENKEVLVSKIPGMVVSRCGCA</sequence>
<dbReference type="InterPro" id="IPR017948">
    <property type="entry name" value="TGFb_CS"/>
</dbReference>
<protein>
    <submittedName>
        <fullName evidence="10">Growth/differentiation factor 8</fullName>
    </submittedName>
</protein>
<dbReference type="Gene3D" id="2.60.120.970">
    <property type="match status" value="1"/>
</dbReference>
<dbReference type="EMBL" id="JYDP01000026">
    <property type="protein sequence ID" value="KRZ14287.1"/>
    <property type="molecule type" value="Genomic_DNA"/>
</dbReference>
<dbReference type="InterPro" id="IPR015615">
    <property type="entry name" value="TGF-beta-rel"/>
</dbReference>
<dbReference type="SUPFAM" id="SSF57501">
    <property type="entry name" value="Cystine-knot cytokines"/>
    <property type="match status" value="1"/>
</dbReference>
<dbReference type="CDD" id="cd13751">
    <property type="entry name" value="TGF_beta_GDF8_like"/>
    <property type="match status" value="1"/>
</dbReference>
<evidence type="ECO:0000256" key="7">
    <source>
        <dbReference type="ARBA" id="ARBA00023157"/>
    </source>
</evidence>
<dbReference type="PROSITE" id="PS00250">
    <property type="entry name" value="TGF_BETA_1"/>
    <property type="match status" value="1"/>
</dbReference>
<dbReference type="Gene3D" id="2.10.90.10">
    <property type="entry name" value="Cystine-knot cytokines"/>
    <property type="match status" value="1"/>
</dbReference>
<dbReference type="Pfam" id="PF00688">
    <property type="entry name" value="TGFb_propeptide"/>
    <property type="match status" value="1"/>
</dbReference>
<dbReference type="GO" id="GO:0005615">
    <property type="term" value="C:extracellular space"/>
    <property type="evidence" value="ECO:0007669"/>
    <property type="project" value="TreeGrafter"/>
</dbReference>
<dbReference type="FunFam" id="2.10.90.10:FF:000006">
    <property type="entry name" value="growth/differentiation factor 8"/>
    <property type="match status" value="1"/>
</dbReference>
<comment type="caution">
    <text evidence="10">The sequence shown here is derived from an EMBL/GenBank/DDBJ whole genome shotgun (WGS) entry which is preliminary data.</text>
</comment>
<keyword evidence="4" id="KW-0165">Cleavage on pair of basic residues</keyword>
<dbReference type="GO" id="GO:0005125">
    <property type="term" value="F:cytokine activity"/>
    <property type="evidence" value="ECO:0007669"/>
    <property type="project" value="TreeGrafter"/>
</dbReference>
<accession>A0A0V1HV88</accession>
<keyword evidence="3" id="KW-0964">Secreted</keyword>
<evidence type="ECO:0000313" key="11">
    <source>
        <dbReference type="Proteomes" id="UP000055024"/>
    </source>
</evidence>
<name>A0A0V1HV88_9BILA</name>
<feature type="non-terminal residue" evidence="10">
    <location>
        <position position="1"/>
    </location>
</feature>
<evidence type="ECO:0000313" key="10">
    <source>
        <dbReference type="EMBL" id="KRZ14287.1"/>
    </source>
</evidence>
<comment type="similarity">
    <text evidence="2 8">Belongs to the TGF-beta family.</text>
</comment>
<dbReference type="PROSITE" id="PS51362">
    <property type="entry name" value="TGF_BETA_2"/>
    <property type="match status" value="1"/>
</dbReference>
<dbReference type="InterPro" id="IPR001839">
    <property type="entry name" value="TGF-b_C"/>
</dbReference>
<dbReference type="Pfam" id="PF00019">
    <property type="entry name" value="TGF_beta"/>
    <property type="match status" value="1"/>
</dbReference>
<dbReference type="Proteomes" id="UP000055024">
    <property type="component" value="Unassembled WGS sequence"/>
</dbReference>
<keyword evidence="6 8" id="KW-0339">Growth factor</keyword>
<evidence type="ECO:0000256" key="2">
    <source>
        <dbReference type="ARBA" id="ARBA00006656"/>
    </source>
</evidence>
<dbReference type="SMART" id="SM00204">
    <property type="entry name" value="TGFB"/>
    <property type="match status" value="1"/>
</dbReference>
<evidence type="ECO:0000256" key="1">
    <source>
        <dbReference type="ARBA" id="ARBA00004613"/>
    </source>
</evidence>
<evidence type="ECO:0000256" key="6">
    <source>
        <dbReference type="ARBA" id="ARBA00023030"/>
    </source>
</evidence>
<evidence type="ECO:0000259" key="9">
    <source>
        <dbReference type="PROSITE" id="PS51362"/>
    </source>
</evidence>
<dbReference type="STRING" id="268475.A0A0V1HV88"/>
<dbReference type="AlphaFoldDB" id="A0A0V1HV88"/>
<evidence type="ECO:0000256" key="4">
    <source>
        <dbReference type="ARBA" id="ARBA00022685"/>
    </source>
</evidence>
<feature type="domain" description="TGF-beta family profile" evidence="9">
    <location>
        <begin position="458"/>
        <end position="571"/>
    </location>
</feature>
<evidence type="ECO:0000256" key="5">
    <source>
        <dbReference type="ARBA" id="ARBA00022729"/>
    </source>
</evidence>
<keyword evidence="7" id="KW-1015">Disulfide bond</keyword>
<dbReference type="InterPro" id="IPR029034">
    <property type="entry name" value="Cystine-knot_cytokine"/>
</dbReference>
<dbReference type="PANTHER" id="PTHR11848">
    <property type="entry name" value="TGF-BETA FAMILY"/>
    <property type="match status" value="1"/>
</dbReference>
<proteinExistence type="inferred from homology"/>